<reference evidence="2 3" key="2">
    <citation type="journal article" date="2012" name="Stand. Genomic Sci.">
        <title>Complete genome sequence of the thermophilic sulfate-reducing ocean bacterium Thermodesulfatator indicus type strain (CIR29812(T)).</title>
        <authorList>
            <person name="Anderson I."/>
            <person name="Saunders E."/>
            <person name="Lapidus A."/>
            <person name="Nolan M."/>
            <person name="Lucas S."/>
            <person name="Tice H."/>
            <person name="Del Rio T.G."/>
            <person name="Cheng J.F."/>
            <person name="Han C."/>
            <person name="Tapia R."/>
            <person name="Goodwin L.A."/>
            <person name="Pitluck S."/>
            <person name="Liolios K."/>
            <person name="Mavromatis K."/>
            <person name="Pagani I."/>
            <person name="Ivanova N."/>
            <person name="Mikhailova N."/>
            <person name="Pati A."/>
            <person name="Chen A."/>
            <person name="Palaniappan K."/>
            <person name="Land M."/>
            <person name="Hauser L."/>
            <person name="Jeffries C.D."/>
            <person name="Chang Y.J."/>
            <person name="Brambilla E.M."/>
            <person name="Rohde M."/>
            <person name="Spring S."/>
            <person name="Goker M."/>
            <person name="Detter J.C."/>
            <person name="Woyke T."/>
            <person name="Bristow J."/>
            <person name="Eisen J.A."/>
            <person name="Markowitz V."/>
            <person name="Hugenholtz P."/>
            <person name="Kyrpides N.C."/>
            <person name="Klenk H.P."/>
        </authorList>
    </citation>
    <scope>NUCLEOTIDE SEQUENCE [LARGE SCALE GENOMIC DNA]</scope>
    <source>
        <strain evidence="3">DSM 15286 / JCM 11887 / CIR29812</strain>
    </source>
</reference>
<evidence type="ECO:0000256" key="1">
    <source>
        <dbReference type="SAM" id="SignalP"/>
    </source>
</evidence>
<gene>
    <name evidence="2" type="ordered locus">Thein_1941</name>
</gene>
<keyword evidence="3" id="KW-1185">Reference proteome</keyword>
<sequence>MTLRLKIVFLLFLLLFLKTAAHADWVEDWLNNSVTSYTGPSYIEAGRRGYLSFGSVSTRTLMTTDRLITFTPPSINFGCGGIDIFMGGFSFLDFDYLVDKFQRIISAAPAFAFEYALRSICEQCGTIVDAMNAAQDLLNSLQLNDCQASRWLGYYLASKAGFNPEAQKEKTKTEASKLATLAGTVRSWKDWLDQHLKTVAVPGQLSSTENQELNRDCPSYINDLLNSGSLIHYVYQTRFSTYGQELEAVLRGYLGDVVFYQNNGRWMVNVIPGCGSKNVSNPLEVLITGKTLVNPLKTSPSSPLDITLGTQQCTEYQSFFPNAKPLIDIIKDTLESAYIKTINHQALTPTEMNLMAMLPAPVYNYIKQLYIYDAPTFALTHISDIAAEGFAYTLLTMVYAEAQKAASVINEYLNRCENELSADKSCIICTQGEGLRAYLKAFQTTIIDKIKNARSNWEDVVDKLSSHADLIQVLRETSTEAIRSQLLEYDSPRKGGNQ</sequence>
<dbReference type="HOGENOM" id="CLU_038342_1_1_0"/>
<dbReference type="RefSeq" id="WP_013908535.1">
    <property type="nucleotide sequence ID" value="NC_015681.1"/>
</dbReference>
<name>F8ACM1_THEID</name>
<dbReference type="Proteomes" id="UP000006793">
    <property type="component" value="Chromosome"/>
</dbReference>
<dbReference type="PaxDb" id="667014-Thein_1941"/>
<dbReference type="InParanoid" id="F8ACM1"/>
<dbReference type="EMBL" id="CP002683">
    <property type="protein sequence ID" value="AEH45796.1"/>
    <property type="molecule type" value="Genomic_DNA"/>
</dbReference>
<dbReference type="eggNOG" id="ENOG502ZB1J">
    <property type="taxonomic scope" value="Bacteria"/>
</dbReference>
<dbReference type="OrthoDB" id="9797479at2"/>
<dbReference type="KEGG" id="tid:Thein_1941"/>
<dbReference type="STRING" id="667014.Thein_1941"/>
<dbReference type="AlphaFoldDB" id="F8ACM1"/>
<accession>F8ACM1</accession>
<feature type="chain" id="PRO_5003367681" evidence="1">
    <location>
        <begin position="24"/>
        <end position="498"/>
    </location>
</feature>
<evidence type="ECO:0000313" key="3">
    <source>
        <dbReference type="Proteomes" id="UP000006793"/>
    </source>
</evidence>
<proteinExistence type="predicted"/>
<dbReference type="InterPro" id="IPR010927">
    <property type="entry name" value="T4SS_TraH"/>
</dbReference>
<feature type="signal peptide" evidence="1">
    <location>
        <begin position="1"/>
        <end position="23"/>
    </location>
</feature>
<reference evidence="3" key="1">
    <citation type="submission" date="2011-04" db="EMBL/GenBank/DDBJ databases">
        <title>The complete genome of Thermodesulfatator indicus DSM 15286.</title>
        <authorList>
            <person name="Lucas S."/>
            <person name="Copeland A."/>
            <person name="Lapidus A."/>
            <person name="Bruce D."/>
            <person name="Goodwin L."/>
            <person name="Pitluck S."/>
            <person name="Peters L."/>
            <person name="Kyrpides N."/>
            <person name="Mavromatis K."/>
            <person name="Pagani I."/>
            <person name="Ivanova N."/>
            <person name="Saunders L."/>
            <person name="Detter J.C."/>
            <person name="Tapia R."/>
            <person name="Han C."/>
            <person name="Land M."/>
            <person name="Hauser L."/>
            <person name="Markowitz V."/>
            <person name="Cheng J.-F."/>
            <person name="Hugenholtz P."/>
            <person name="Woyke T."/>
            <person name="Wu D."/>
            <person name="Spring S."/>
            <person name="Schroeder M."/>
            <person name="Brambilla E."/>
            <person name="Klenk H.-P."/>
            <person name="Eisen J.A."/>
        </authorList>
    </citation>
    <scope>NUCLEOTIDE SEQUENCE [LARGE SCALE GENOMIC DNA]</scope>
    <source>
        <strain evidence="3">DSM 15286 / JCM 11887 / CIR29812</strain>
    </source>
</reference>
<evidence type="ECO:0000313" key="2">
    <source>
        <dbReference type="EMBL" id="AEH45796.1"/>
    </source>
</evidence>
<dbReference type="Pfam" id="PF06122">
    <property type="entry name" value="TraH"/>
    <property type="match status" value="1"/>
</dbReference>
<organism evidence="2 3">
    <name type="scientific">Thermodesulfatator indicus (strain DSM 15286 / JCM 11887 / CIR29812)</name>
    <dbReference type="NCBI Taxonomy" id="667014"/>
    <lineage>
        <taxon>Bacteria</taxon>
        <taxon>Pseudomonadati</taxon>
        <taxon>Thermodesulfobacteriota</taxon>
        <taxon>Thermodesulfobacteria</taxon>
        <taxon>Thermodesulfobacteriales</taxon>
        <taxon>Thermodesulfatatoraceae</taxon>
        <taxon>Thermodesulfatator</taxon>
    </lineage>
</organism>
<keyword evidence="1" id="KW-0732">Signal</keyword>
<protein>
    <submittedName>
        <fullName evidence="2">TraH family protein</fullName>
    </submittedName>
</protein>